<evidence type="ECO:0000313" key="3">
    <source>
        <dbReference type="Proteomes" id="UP000634136"/>
    </source>
</evidence>
<accession>A0A834W782</accession>
<evidence type="ECO:0000313" key="2">
    <source>
        <dbReference type="EMBL" id="KAF7810933.1"/>
    </source>
</evidence>
<dbReference type="AlphaFoldDB" id="A0A834W782"/>
<name>A0A834W782_9FABA</name>
<dbReference type="PANTHER" id="PTHR36346">
    <property type="entry name" value="EXPRESSED PROTEIN"/>
    <property type="match status" value="1"/>
</dbReference>
<dbReference type="PANTHER" id="PTHR36346:SF2">
    <property type="entry name" value="EXPRESSED PROTEIN"/>
    <property type="match status" value="1"/>
</dbReference>
<evidence type="ECO:0000256" key="1">
    <source>
        <dbReference type="SAM" id="MobiDB-lite"/>
    </source>
</evidence>
<feature type="compositionally biased region" description="Low complexity" evidence="1">
    <location>
        <begin position="27"/>
        <end position="41"/>
    </location>
</feature>
<dbReference type="EMBL" id="JAAIUW010000010">
    <property type="protein sequence ID" value="KAF7810933.1"/>
    <property type="molecule type" value="Genomic_DNA"/>
</dbReference>
<feature type="region of interest" description="Disordered" evidence="1">
    <location>
        <begin position="21"/>
        <end position="50"/>
    </location>
</feature>
<sequence>MSGMVEIWVGEIAKLGEKVLSHKPKKVSSSSSSQTQQSHPQIKQNTDTTTTMSEATVCLLMDRFVPC</sequence>
<protein>
    <submittedName>
        <fullName evidence="2">Coiled-coil domain-containing protein</fullName>
    </submittedName>
</protein>
<gene>
    <name evidence="2" type="ORF">G2W53_031909</name>
</gene>
<dbReference type="Proteomes" id="UP000634136">
    <property type="component" value="Unassembled WGS sequence"/>
</dbReference>
<proteinExistence type="predicted"/>
<organism evidence="2 3">
    <name type="scientific">Senna tora</name>
    <dbReference type="NCBI Taxonomy" id="362788"/>
    <lineage>
        <taxon>Eukaryota</taxon>
        <taxon>Viridiplantae</taxon>
        <taxon>Streptophyta</taxon>
        <taxon>Embryophyta</taxon>
        <taxon>Tracheophyta</taxon>
        <taxon>Spermatophyta</taxon>
        <taxon>Magnoliopsida</taxon>
        <taxon>eudicotyledons</taxon>
        <taxon>Gunneridae</taxon>
        <taxon>Pentapetalae</taxon>
        <taxon>rosids</taxon>
        <taxon>fabids</taxon>
        <taxon>Fabales</taxon>
        <taxon>Fabaceae</taxon>
        <taxon>Caesalpinioideae</taxon>
        <taxon>Cassia clade</taxon>
        <taxon>Senna</taxon>
    </lineage>
</organism>
<keyword evidence="3" id="KW-1185">Reference proteome</keyword>
<comment type="caution">
    <text evidence="2">The sequence shown here is derived from an EMBL/GenBank/DDBJ whole genome shotgun (WGS) entry which is preliminary data.</text>
</comment>
<reference evidence="2" key="1">
    <citation type="submission" date="2020-09" db="EMBL/GenBank/DDBJ databases">
        <title>Genome-Enabled Discovery of Anthraquinone Biosynthesis in Senna tora.</title>
        <authorList>
            <person name="Kang S.-H."/>
            <person name="Pandey R.P."/>
            <person name="Lee C.-M."/>
            <person name="Sim J.-S."/>
            <person name="Jeong J.-T."/>
            <person name="Choi B.-S."/>
            <person name="Jung M."/>
            <person name="Ginzburg D."/>
            <person name="Zhao K."/>
            <person name="Won S.Y."/>
            <person name="Oh T.-J."/>
            <person name="Yu Y."/>
            <person name="Kim N.-H."/>
            <person name="Lee O.R."/>
            <person name="Lee T.-H."/>
            <person name="Bashyal P."/>
            <person name="Kim T.-S."/>
            <person name="Lee W.-H."/>
            <person name="Kawkins C."/>
            <person name="Kim C.-K."/>
            <person name="Kim J.S."/>
            <person name="Ahn B.O."/>
            <person name="Rhee S.Y."/>
            <person name="Sohng J.K."/>
        </authorList>
    </citation>
    <scope>NUCLEOTIDE SEQUENCE</scope>
    <source>
        <tissue evidence="2">Leaf</tissue>
    </source>
</reference>